<keyword evidence="1" id="KW-0812">Transmembrane</keyword>
<gene>
    <name evidence="2" type="ORF">PABY_12500</name>
</gene>
<keyword evidence="3" id="KW-1185">Reference proteome</keyword>
<dbReference type="GeneID" id="89289267"/>
<keyword evidence="1" id="KW-1133">Transmembrane helix</keyword>
<proteinExistence type="predicted"/>
<evidence type="ECO:0000313" key="2">
    <source>
        <dbReference type="EMBL" id="BES81683.1"/>
    </source>
</evidence>
<name>A0ABM8IVV5_9CREN</name>
<reference evidence="2 3" key="1">
    <citation type="submission" date="2023-09" db="EMBL/GenBank/DDBJ databases">
        <title>Pyrofollis japonicus gen. nov. sp. nov., a novel member of the family Pyrodictiaceae isolated from the Iheya North hydrothermal field.</title>
        <authorList>
            <person name="Miyazaki U."/>
            <person name="Sanari M."/>
            <person name="Tame A."/>
            <person name="Kitajima M."/>
            <person name="Okamoto A."/>
            <person name="Sawayama S."/>
            <person name="Miyazaki J."/>
            <person name="Takai K."/>
            <person name="Nakagawa S."/>
        </authorList>
    </citation>
    <scope>NUCLEOTIDE SEQUENCE [LARGE SCALE GENOMIC DNA]</scope>
    <source>
        <strain evidence="2 3">AV2</strain>
    </source>
</reference>
<sequence>MEGSPPGIGALLQSVDGSWEARLAEIGAVAGLIVAIVLLAVLVARRLESVLRLDSHEYAVEMAAGEALGRLLELLRLRGLDARKAGDRILVSDVVRVVLLARDTGDGSRILYYAEPETLLVAAVVVLLAVNIVLGLAVAAILYLKYSDTRRLVRAALSEPGASQVYQRASRLPQRLAASPAAVLASCWPWAPPYGLQSVW</sequence>
<evidence type="ECO:0000256" key="1">
    <source>
        <dbReference type="SAM" id="Phobius"/>
    </source>
</evidence>
<evidence type="ECO:0000313" key="3">
    <source>
        <dbReference type="Proteomes" id="UP001341135"/>
    </source>
</evidence>
<feature type="transmembrane region" description="Helical" evidence="1">
    <location>
        <begin position="119"/>
        <end position="144"/>
    </location>
</feature>
<accession>A0ABM8IVV5</accession>
<protein>
    <submittedName>
        <fullName evidence="2">Uncharacterized protein</fullName>
    </submittedName>
</protein>
<feature type="transmembrane region" description="Helical" evidence="1">
    <location>
        <begin position="23"/>
        <end position="44"/>
    </location>
</feature>
<dbReference type="Proteomes" id="UP001341135">
    <property type="component" value="Chromosome"/>
</dbReference>
<dbReference type="EMBL" id="AP028907">
    <property type="protein sequence ID" value="BES81683.1"/>
    <property type="molecule type" value="Genomic_DNA"/>
</dbReference>
<organism evidence="2 3">
    <name type="scientific">Pyrodictium abyssi</name>
    <dbReference type="NCBI Taxonomy" id="54256"/>
    <lineage>
        <taxon>Archaea</taxon>
        <taxon>Thermoproteota</taxon>
        <taxon>Thermoprotei</taxon>
        <taxon>Desulfurococcales</taxon>
        <taxon>Pyrodictiaceae</taxon>
        <taxon>Pyrodictium</taxon>
    </lineage>
</organism>
<dbReference type="RefSeq" id="WP_338248303.1">
    <property type="nucleotide sequence ID" value="NZ_AP028907.1"/>
</dbReference>
<keyword evidence="1" id="KW-0472">Membrane</keyword>